<dbReference type="EMBL" id="JASBAO010000001">
    <property type="protein sequence ID" value="MDI2091469.1"/>
    <property type="molecule type" value="Genomic_DNA"/>
</dbReference>
<dbReference type="RefSeq" id="WP_281448561.1">
    <property type="nucleotide sequence ID" value="NZ_JASBAO010000001.1"/>
</dbReference>
<name>A0ABT6Q4P1_9PROT</name>
<dbReference type="Proteomes" id="UP001431634">
    <property type="component" value="Unassembled WGS sequence"/>
</dbReference>
<evidence type="ECO:0000313" key="2">
    <source>
        <dbReference type="Proteomes" id="UP001431634"/>
    </source>
</evidence>
<sequence>MSSFASSLPSSNTIHMSTIVSREVVGTNDWRDYGARLVMDVDSQRDRKKGLYNGSRIGSIVFNYSASHYGGICLLGYDSNQGFCQEGDGSVSSAKNVLFNSRAQFASSLSLASAAYNIGTSWVSGQGTILVWNTVRVGRTRTEFVNVDPINGNGGFDFYDTNNYSTIRSSTPMFTLSPSETVFNVSPQFRAGASFSSGQQIRLLNSTNNPALTIYSDEGGDMNLGTQVADGANIRNVNGFYGRNLTVTQKISASQLHIQLSTPSSSSASCSAGDIKDDANYHYVCVATNKWKRVALSDF</sequence>
<protein>
    <submittedName>
        <fullName evidence="1">Uncharacterized protein</fullName>
    </submittedName>
</protein>
<keyword evidence="2" id="KW-1185">Reference proteome</keyword>
<accession>A0ABT6Q4P1</accession>
<evidence type="ECO:0000313" key="1">
    <source>
        <dbReference type="EMBL" id="MDI2091469.1"/>
    </source>
</evidence>
<proteinExistence type="predicted"/>
<gene>
    <name evidence="1" type="ORF">QJV27_08840</name>
</gene>
<organism evidence="1 2">
    <name type="scientific">Commensalibacter oyaizuii</name>
    <dbReference type="NCBI Taxonomy" id="3043873"/>
    <lineage>
        <taxon>Bacteria</taxon>
        <taxon>Pseudomonadati</taxon>
        <taxon>Pseudomonadota</taxon>
        <taxon>Alphaproteobacteria</taxon>
        <taxon>Acetobacterales</taxon>
        <taxon>Acetobacteraceae</taxon>
    </lineage>
</organism>
<comment type="caution">
    <text evidence="1">The sequence shown here is derived from an EMBL/GenBank/DDBJ whole genome shotgun (WGS) entry which is preliminary data.</text>
</comment>
<reference evidence="1" key="1">
    <citation type="submission" date="2023-05" db="EMBL/GenBank/DDBJ databases">
        <title>Whole genome sequence of Commensalibacter sp.</title>
        <authorList>
            <person name="Charoenyingcharoen P."/>
            <person name="Yukphan P."/>
        </authorList>
    </citation>
    <scope>NUCLEOTIDE SEQUENCE</scope>
    <source>
        <strain evidence="1">TBRC 16381</strain>
    </source>
</reference>